<feature type="region of interest" description="Disordered" evidence="1">
    <location>
        <begin position="1"/>
        <end position="55"/>
    </location>
</feature>
<feature type="compositionally biased region" description="Basic and acidic residues" evidence="1">
    <location>
        <begin position="1"/>
        <end position="16"/>
    </location>
</feature>
<dbReference type="EMBL" id="ML122251">
    <property type="protein sequence ID" value="RPD66627.1"/>
    <property type="molecule type" value="Genomic_DNA"/>
</dbReference>
<evidence type="ECO:0000313" key="3">
    <source>
        <dbReference type="Proteomes" id="UP000313359"/>
    </source>
</evidence>
<gene>
    <name evidence="2" type="ORF">L227DRAFT_150375</name>
</gene>
<proteinExistence type="predicted"/>
<keyword evidence="3" id="KW-1185">Reference proteome</keyword>
<sequence>MCVDFREHEHEHHDSQRSSTSRHGRRICPGDGALVTPPQPPPPCPREHIPDLTST</sequence>
<evidence type="ECO:0000313" key="2">
    <source>
        <dbReference type="EMBL" id="RPD66627.1"/>
    </source>
</evidence>
<protein>
    <submittedName>
        <fullName evidence="2">Uncharacterized protein</fullName>
    </submittedName>
</protein>
<name>A0A5C2SU34_9APHY</name>
<evidence type="ECO:0000256" key="1">
    <source>
        <dbReference type="SAM" id="MobiDB-lite"/>
    </source>
</evidence>
<feature type="compositionally biased region" description="Basic and acidic residues" evidence="1">
    <location>
        <begin position="45"/>
        <end position="55"/>
    </location>
</feature>
<organism evidence="2 3">
    <name type="scientific">Lentinus tigrinus ALCF2SS1-6</name>
    <dbReference type="NCBI Taxonomy" id="1328759"/>
    <lineage>
        <taxon>Eukaryota</taxon>
        <taxon>Fungi</taxon>
        <taxon>Dikarya</taxon>
        <taxon>Basidiomycota</taxon>
        <taxon>Agaricomycotina</taxon>
        <taxon>Agaricomycetes</taxon>
        <taxon>Polyporales</taxon>
        <taxon>Polyporaceae</taxon>
        <taxon>Lentinus</taxon>
    </lineage>
</organism>
<accession>A0A5C2SU34</accession>
<reference evidence="2" key="1">
    <citation type="journal article" date="2018" name="Genome Biol. Evol.">
        <title>Genomics and development of Lentinus tigrinus, a white-rot wood-decaying mushroom with dimorphic fruiting bodies.</title>
        <authorList>
            <person name="Wu B."/>
            <person name="Xu Z."/>
            <person name="Knudson A."/>
            <person name="Carlson A."/>
            <person name="Chen N."/>
            <person name="Kovaka S."/>
            <person name="LaButti K."/>
            <person name="Lipzen A."/>
            <person name="Pennachio C."/>
            <person name="Riley R."/>
            <person name="Schakwitz W."/>
            <person name="Umezawa K."/>
            <person name="Ohm R.A."/>
            <person name="Grigoriev I.V."/>
            <person name="Nagy L.G."/>
            <person name="Gibbons J."/>
            <person name="Hibbett D."/>
        </authorList>
    </citation>
    <scope>NUCLEOTIDE SEQUENCE [LARGE SCALE GENOMIC DNA]</scope>
    <source>
        <strain evidence="2">ALCF2SS1-6</strain>
    </source>
</reference>
<dbReference type="AlphaFoldDB" id="A0A5C2SU34"/>
<dbReference type="Proteomes" id="UP000313359">
    <property type="component" value="Unassembled WGS sequence"/>
</dbReference>